<dbReference type="PANTHER" id="PTHR23280">
    <property type="entry name" value="4.1 G PROTEIN"/>
    <property type="match status" value="1"/>
</dbReference>
<dbReference type="SMART" id="SM00295">
    <property type="entry name" value="B41"/>
    <property type="match status" value="1"/>
</dbReference>
<feature type="compositionally biased region" description="Basic and acidic residues" evidence="3">
    <location>
        <begin position="714"/>
        <end position="759"/>
    </location>
</feature>
<name>A0A9Q1HAX5_HOLLE</name>
<protein>
    <submittedName>
        <fullName evidence="5">Band 4.1-like protein 4A</fullName>
    </submittedName>
</protein>
<dbReference type="PANTHER" id="PTHR23280:SF21">
    <property type="entry name" value="PROTEIN 4.1 HOMOLOG"/>
    <property type="match status" value="1"/>
</dbReference>
<dbReference type="PROSITE" id="PS00660">
    <property type="entry name" value="FERM_1"/>
    <property type="match status" value="1"/>
</dbReference>
<dbReference type="Gene3D" id="2.30.29.30">
    <property type="entry name" value="Pleckstrin-homology domain (PH domain)/Phosphotyrosine-binding domain (PTB)"/>
    <property type="match status" value="1"/>
</dbReference>
<dbReference type="GO" id="GO:0005737">
    <property type="term" value="C:cytoplasm"/>
    <property type="evidence" value="ECO:0007669"/>
    <property type="project" value="UniProtKB-SubCell"/>
</dbReference>
<dbReference type="Pfam" id="PF00373">
    <property type="entry name" value="FERM_M"/>
    <property type="match status" value="1"/>
</dbReference>
<dbReference type="SMART" id="SM01196">
    <property type="entry name" value="FERM_C"/>
    <property type="match status" value="1"/>
</dbReference>
<dbReference type="SUPFAM" id="SSF47031">
    <property type="entry name" value="Second domain of FERM"/>
    <property type="match status" value="1"/>
</dbReference>
<feature type="region of interest" description="Disordered" evidence="3">
    <location>
        <begin position="398"/>
        <end position="434"/>
    </location>
</feature>
<dbReference type="InterPro" id="IPR011993">
    <property type="entry name" value="PH-like_dom_sf"/>
</dbReference>
<dbReference type="Proteomes" id="UP001152320">
    <property type="component" value="Chromosome 7"/>
</dbReference>
<dbReference type="CDD" id="cd13186">
    <property type="entry name" value="FERM_C_NBL4_NBL5"/>
    <property type="match status" value="1"/>
</dbReference>
<dbReference type="PROSITE" id="PS50057">
    <property type="entry name" value="FERM_3"/>
    <property type="match status" value="1"/>
</dbReference>
<dbReference type="CDD" id="cd14473">
    <property type="entry name" value="FERM_B-lobe"/>
    <property type="match status" value="1"/>
</dbReference>
<feature type="region of interest" description="Disordered" evidence="3">
    <location>
        <begin position="448"/>
        <end position="495"/>
    </location>
</feature>
<keyword evidence="6" id="KW-1185">Reference proteome</keyword>
<evidence type="ECO:0000256" key="2">
    <source>
        <dbReference type="ARBA" id="ARBA00022490"/>
    </source>
</evidence>
<dbReference type="InterPro" id="IPR035963">
    <property type="entry name" value="FERM_2"/>
</dbReference>
<dbReference type="GO" id="GO:0031032">
    <property type="term" value="P:actomyosin structure organization"/>
    <property type="evidence" value="ECO:0007669"/>
    <property type="project" value="TreeGrafter"/>
</dbReference>
<feature type="region of interest" description="Disordered" evidence="3">
    <location>
        <begin position="308"/>
        <end position="333"/>
    </location>
</feature>
<dbReference type="InterPro" id="IPR018980">
    <property type="entry name" value="FERM_PH-like_C"/>
</dbReference>
<feature type="region of interest" description="Disordered" evidence="3">
    <location>
        <begin position="705"/>
        <end position="759"/>
    </location>
</feature>
<dbReference type="EMBL" id="JAIZAY010000007">
    <property type="protein sequence ID" value="KAJ8038863.1"/>
    <property type="molecule type" value="Genomic_DNA"/>
</dbReference>
<dbReference type="OrthoDB" id="6235974at2759"/>
<dbReference type="Gene3D" id="3.10.20.90">
    <property type="entry name" value="Phosphatidylinositol 3-kinase Catalytic Subunit, Chain A, domain 1"/>
    <property type="match status" value="1"/>
</dbReference>
<dbReference type="InterPro" id="IPR000299">
    <property type="entry name" value="FERM_domain"/>
</dbReference>
<feature type="domain" description="FERM" evidence="4">
    <location>
        <begin position="11"/>
        <end position="291"/>
    </location>
</feature>
<dbReference type="GO" id="GO:0005856">
    <property type="term" value="C:cytoskeleton"/>
    <property type="evidence" value="ECO:0007669"/>
    <property type="project" value="TreeGrafter"/>
</dbReference>
<evidence type="ECO:0000256" key="3">
    <source>
        <dbReference type="SAM" id="MobiDB-lite"/>
    </source>
</evidence>
<dbReference type="PRINTS" id="PR00935">
    <property type="entry name" value="BAND41"/>
</dbReference>
<dbReference type="AlphaFoldDB" id="A0A9Q1HAX5"/>
<dbReference type="Pfam" id="PF09380">
    <property type="entry name" value="FERM_C"/>
    <property type="match status" value="1"/>
</dbReference>
<organism evidence="5 6">
    <name type="scientific">Holothuria leucospilota</name>
    <name type="common">Black long sea cucumber</name>
    <name type="synonym">Mertensiothuria leucospilota</name>
    <dbReference type="NCBI Taxonomy" id="206669"/>
    <lineage>
        <taxon>Eukaryota</taxon>
        <taxon>Metazoa</taxon>
        <taxon>Echinodermata</taxon>
        <taxon>Eleutherozoa</taxon>
        <taxon>Echinozoa</taxon>
        <taxon>Holothuroidea</taxon>
        <taxon>Aspidochirotacea</taxon>
        <taxon>Aspidochirotida</taxon>
        <taxon>Holothuriidae</taxon>
        <taxon>Holothuria</taxon>
    </lineage>
</organism>
<comment type="subcellular location">
    <subcellularLocation>
        <location evidence="1">Cytoplasm</location>
    </subcellularLocation>
</comment>
<dbReference type="GO" id="GO:0016020">
    <property type="term" value="C:membrane"/>
    <property type="evidence" value="ECO:0007669"/>
    <property type="project" value="UniProtKB-ARBA"/>
</dbReference>
<reference evidence="5" key="1">
    <citation type="submission" date="2021-10" db="EMBL/GenBank/DDBJ databases">
        <title>Tropical sea cucumber genome reveals ecological adaptation and Cuvierian tubules defense mechanism.</title>
        <authorList>
            <person name="Chen T."/>
        </authorList>
    </citation>
    <scope>NUCLEOTIDE SEQUENCE</scope>
    <source>
        <strain evidence="5">Nanhai2018</strain>
        <tissue evidence="5">Muscle</tissue>
    </source>
</reference>
<evidence type="ECO:0000313" key="6">
    <source>
        <dbReference type="Proteomes" id="UP001152320"/>
    </source>
</evidence>
<dbReference type="InterPro" id="IPR014352">
    <property type="entry name" value="FERM/acyl-CoA-bd_prot_sf"/>
</dbReference>
<dbReference type="Gene3D" id="1.20.80.10">
    <property type="match status" value="1"/>
</dbReference>
<dbReference type="Pfam" id="PF08736">
    <property type="entry name" value="FA"/>
    <property type="match status" value="1"/>
</dbReference>
<gene>
    <name evidence="5" type="ORF">HOLleu_16418</name>
</gene>
<dbReference type="FunFam" id="2.30.29.30:FF:000002">
    <property type="entry name" value="Band 4.1-like protein 5 isoform 1"/>
    <property type="match status" value="1"/>
</dbReference>
<keyword evidence="2" id="KW-0963">Cytoplasm</keyword>
<feature type="region of interest" description="Disordered" evidence="3">
    <location>
        <begin position="579"/>
        <end position="641"/>
    </location>
</feature>
<dbReference type="Pfam" id="PF09379">
    <property type="entry name" value="FERM_N"/>
    <property type="match status" value="1"/>
</dbReference>
<sequence length="799" mass="91869">MNCFKKQLQEINCQVCLLDGKILNVNVQGYAKGCDLLQKVYDQLNLVETDCFGLRYKDKDNSAQWLDPMKSLNKQIKNVSYLTLYFGVKFYLEDPCQLKEEVTRYQFFLQLKKDLLIGRIPCNTNMAAVLASLCVQSELGDYDPSQHTEGYISEFRFIPDQTEDFENHVEELHRSLRGMSPSAAEKKFLEKIQRLEMYGVDLHQVSGQDNKQYFLGLTPTGISIYQNKTNIAHYFWPIISRVHFEGTKFVLAVQRRSGGDNEYSFQLESKEACKHLWTCCVEQHAFFRLPSFSSTSFRHSGRTKKEALELSSSLRRKQPKVERTPSKRYSRRLSSESESEVVIARDSPRDVVDGEEIILSRSGRDSPTSAISTKSLPWENYSQFSGGLYSPSNDVYESYRSRKRKPQSRASSPGFNRRKYHSDRSGDESESSFARRYRRNVSLTELSDISGDEARHRRRRRKKSHGGDTSGSEAEYDHRRRRPHKSNGFVTGKGYNIDRRKMDDLQTSATLQDYIQQGLVDTSGLSPEQLQDISYVNVITDEDVSIRVSSSKRSHQRARRRGHYDEEDKLSVISGRESVYTTRSEVTPHRHKHSRMVRSPASMELSRYQATHSDTEGTKPLKQNKGMQNHRHENGFIKPRGNNISWYDDGRQSPQAEVVGMFHQQGSLDDPSPLSLPQRRLSQGQLSEEGLLAMQELKEELVKLGRPSVKRQSSKQDEDGERNQEKKELLSHRHKAVEERGQDGDRGDMRGDTKGGYIKTKDQDIPVNVISNKRMSLTTQEILRVSKSFGEHLDVMTEL</sequence>
<dbReference type="InterPro" id="IPR029071">
    <property type="entry name" value="Ubiquitin-like_domsf"/>
</dbReference>
<dbReference type="SUPFAM" id="SSF54236">
    <property type="entry name" value="Ubiquitin-like"/>
    <property type="match status" value="1"/>
</dbReference>
<dbReference type="SUPFAM" id="SSF50729">
    <property type="entry name" value="PH domain-like"/>
    <property type="match status" value="1"/>
</dbReference>
<dbReference type="InterPro" id="IPR014847">
    <property type="entry name" value="FA"/>
</dbReference>
<comment type="caution">
    <text evidence="5">The sequence shown here is derived from an EMBL/GenBank/DDBJ whole genome shotgun (WGS) entry which is preliminary data.</text>
</comment>
<evidence type="ECO:0000256" key="1">
    <source>
        <dbReference type="ARBA" id="ARBA00004496"/>
    </source>
</evidence>
<dbReference type="FunFam" id="1.20.80.10:FF:000003">
    <property type="entry name" value="Tyrosine-protein phosphatase non-receptor type 4"/>
    <property type="match status" value="1"/>
</dbReference>
<dbReference type="InterPro" id="IPR019748">
    <property type="entry name" value="FERM_central"/>
</dbReference>
<dbReference type="InterPro" id="IPR019749">
    <property type="entry name" value="Band_41_domain"/>
</dbReference>
<accession>A0A9Q1HAX5</accession>
<dbReference type="InterPro" id="IPR018979">
    <property type="entry name" value="FERM_N"/>
</dbReference>
<dbReference type="SMART" id="SM01195">
    <property type="entry name" value="FA"/>
    <property type="match status" value="1"/>
</dbReference>
<dbReference type="InterPro" id="IPR019747">
    <property type="entry name" value="FERM_CS"/>
</dbReference>
<evidence type="ECO:0000259" key="4">
    <source>
        <dbReference type="PROSITE" id="PS50057"/>
    </source>
</evidence>
<proteinExistence type="predicted"/>
<evidence type="ECO:0000313" key="5">
    <source>
        <dbReference type="EMBL" id="KAJ8038863.1"/>
    </source>
</evidence>